<evidence type="ECO:0000256" key="14">
    <source>
        <dbReference type="ARBA" id="ARBA00023004"/>
    </source>
</evidence>
<keyword evidence="8 16" id="KW-0816">Tricarboxylic acid cycle</keyword>
<evidence type="ECO:0000256" key="11">
    <source>
        <dbReference type="ARBA" id="ARBA00022723"/>
    </source>
</evidence>
<keyword evidence="10 19" id="KW-0812">Transmembrane</keyword>
<keyword evidence="7 16" id="KW-0997">Cell inner membrane</keyword>
<evidence type="ECO:0000256" key="12">
    <source>
        <dbReference type="ARBA" id="ARBA00022982"/>
    </source>
</evidence>
<dbReference type="Pfam" id="PF01127">
    <property type="entry name" value="Sdh_cyt"/>
    <property type="match status" value="1"/>
</dbReference>
<feature type="transmembrane region" description="Helical" evidence="19">
    <location>
        <begin position="91"/>
        <end position="113"/>
    </location>
</feature>
<keyword evidence="15 16" id="KW-0472">Membrane</keyword>
<dbReference type="InterPro" id="IPR014312">
    <property type="entry name" value="Succ_DH_anchor"/>
</dbReference>
<dbReference type="GO" id="GO:0046872">
    <property type="term" value="F:metal ion binding"/>
    <property type="evidence" value="ECO:0007669"/>
    <property type="project" value="UniProtKB-KW"/>
</dbReference>
<dbReference type="Gene3D" id="1.20.1300.10">
    <property type="entry name" value="Fumarate reductase/succinate dehydrogenase, transmembrane subunit"/>
    <property type="match status" value="1"/>
</dbReference>
<evidence type="ECO:0000256" key="6">
    <source>
        <dbReference type="ARBA" id="ARBA00022475"/>
    </source>
</evidence>
<dbReference type="PANTHER" id="PTHR38689">
    <property type="entry name" value="SUCCINATE DEHYDROGENASE HYDROPHOBIC MEMBRANE ANCHOR SUBUNIT"/>
    <property type="match status" value="1"/>
</dbReference>
<comment type="pathway">
    <text evidence="3 16">Carbohydrate metabolism; tricarboxylic acid cycle.</text>
</comment>
<feature type="transmembrane region" description="Helical" evidence="19">
    <location>
        <begin position="21"/>
        <end position="39"/>
    </location>
</feature>
<dbReference type="InterPro" id="IPR000701">
    <property type="entry name" value="SuccDH_FuR_B_TM-su"/>
</dbReference>
<comment type="function">
    <text evidence="1 16">Membrane-anchoring subunit of succinate dehydrogenase (SDH).</text>
</comment>
<dbReference type="CDD" id="cd03494">
    <property type="entry name" value="SQR_TypeC_SdhD"/>
    <property type="match status" value="1"/>
</dbReference>
<evidence type="ECO:0000256" key="9">
    <source>
        <dbReference type="ARBA" id="ARBA00022617"/>
    </source>
</evidence>
<feature type="transmembrane region" description="Helical" evidence="19">
    <location>
        <begin position="59"/>
        <end position="79"/>
    </location>
</feature>
<protein>
    <recommendedName>
        <fullName evidence="4 16">Succinate dehydrogenase hydrophobic membrane anchor subunit</fullName>
    </recommendedName>
</protein>
<comment type="caution">
    <text evidence="20">The sequence shown here is derived from an EMBL/GenBank/DDBJ whole genome shotgun (WGS) entry which is preliminary data.</text>
</comment>
<evidence type="ECO:0000256" key="4">
    <source>
        <dbReference type="ARBA" id="ARBA00019425"/>
    </source>
</evidence>
<evidence type="ECO:0000256" key="19">
    <source>
        <dbReference type="SAM" id="Phobius"/>
    </source>
</evidence>
<comment type="subcellular location">
    <subcellularLocation>
        <location evidence="2 16">Cell inner membrane</location>
        <topology evidence="2 16">Multi-pass membrane protein</topology>
    </subcellularLocation>
</comment>
<name>A0A4R3IAD1_9GAMM</name>
<evidence type="ECO:0000256" key="8">
    <source>
        <dbReference type="ARBA" id="ARBA00022532"/>
    </source>
</evidence>
<keyword evidence="12 16" id="KW-0249">Electron transport</keyword>
<feature type="binding site" evidence="17">
    <location>
        <position position="83"/>
    </location>
    <ligand>
        <name>a ubiquinone</name>
        <dbReference type="ChEBI" id="CHEBI:16389"/>
    </ligand>
</feature>
<dbReference type="GO" id="GO:0006099">
    <property type="term" value="P:tricarboxylic acid cycle"/>
    <property type="evidence" value="ECO:0007669"/>
    <property type="project" value="UniProtKB-UniRule"/>
</dbReference>
<keyword evidence="11 18" id="KW-0479">Metal-binding</keyword>
<proteinExistence type="predicted"/>
<dbReference type="NCBIfam" id="TIGR02968">
    <property type="entry name" value="succ_dehyd_anc"/>
    <property type="match status" value="1"/>
</dbReference>
<evidence type="ECO:0000256" key="10">
    <source>
        <dbReference type="ARBA" id="ARBA00022692"/>
    </source>
</evidence>
<comment type="cofactor">
    <cofactor evidence="18">
        <name>heme</name>
        <dbReference type="ChEBI" id="CHEBI:30413"/>
    </cofactor>
    <text evidence="18">The heme is bound between the two transmembrane subunits.</text>
</comment>
<evidence type="ECO:0000256" key="18">
    <source>
        <dbReference type="PIRSR" id="PIRSR000169-2"/>
    </source>
</evidence>
<dbReference type="Proteomes" id="UP000295793">
    <property type="component" value="Unassembled WGS sequence"/>
</dbReference>
<evidence type="ECO:0000256" key="3">
    <source>
        <dbReference type="ARBA" id="ARBA00005163"/>
    </source>
</evidence>
<keyword evidence="5 16" id="KW-0813">Transport</keyword>
<dbReference type="GO" id="GO:0017004">
    <property type="term" value="P:cytochrome complex assembly"/>
    <property type="evidence" value="ECO:0007669"/>
    <property type="project" value="TreeGrafter"/>
</dbReference>
<accession>A0A4R3IAD1</accession>
<feature type="binding site" description="axial binding residue" evidence="18">
    <location>
        <position position="71"/>
    </location>
    <ligand>
        <name>heme</name>
        <dbReference type="ChEBI" id="CHEBI:30413"/>
        <note>ligand shared with second transmembrane subunit</note>
    </ligand>
    <ligandPart>
        <name>Fe</name>
        <dbReference type="ChEBI" id="CHEBI:18248"/>
    </ligandPart>
</feature>
<keyword evidence="13 19" id="KW-1133">Transmembrane helix</keyword>
<dbReference type="RefSeq" id="WP_165901810.1">
    <property type="nucleotide sequence ID" value="NZ_SLZR01000003.1"/>
</dbReference>
<evidence type="ECO:0000256" key="1">
    <source>
        <dbReference type="ARBA" id="ARBA00004050"/>
    </source>
</evidence>
<reference evidence="20 21" key="1">
    <citation type="submission" date="2019-03" db="EMBL/GenBank/DDBJ databases">
        <title>Genomic Encyclopedia of Archaeal and Bacterial Type Strains, Phase II (KMG-II): from individual species to whole genera.</title>
        <authorList>
            <person name="Goeker M."/>
        </authorList>
    </citation>
    <scope>NUCLEOTIDE SEQUENCE [LARGE SCALE GENOMIC DNA]</scope>
    <source>
        <strain evidence="20 21">DSM 15388</strain>
    </source>
</reference>
<evidence type="ECO:0000256" key="16">
    <source>
        <dbReference type="PIRNR" id="PIRNR000169"/>
    </source>
</evidence>
<dbReference type="UniPathway" id="UPA00223"/>
<evidence type="ECO:0000256" key="5">
    <source>
        <dbReference type="ARBA" id="ARBA00022448"/>
    </source>
</evidence>
<sequence length="115" mass="13211">MVKSITSFSRSGLLDWLMQRVSAVLLGSYVIFMLAYFLFNADISYQEWRGLFSNFWFKIYTLSILLALVGHIWVGMWTVATDYVKNAWARFLVLAVIALANFIYFVIGFSAVWGA</sequence>
<dbReference type="PIRSF" id="PIRSF000169">
    <property type="entry name" value="SDH_D"/>
    <property type="match status" value="1"/>
</dbReference>
<gene>
    <name evidence="20" type="ORF">BCF53_103118</name>
</gene>
<evidence type="ECO:0000256" key="2">
    <source>
        <dbReference type="ARBA" id="ARBA00004429"/>
    </source>
</evidence>
<dbReference type="GO" id="GO:0020037">
    <property type="term" value="F:heme binding"/>
    <property type="evidence" value="ECO:0007669"/>
    <property type="project" value="InterPro"/>
</dbReference>
<evidence type="ECO:0000256" key="13">
    <source>
        <dbReference type="ARBA" id="ARBA00022989"/>
    </source>
</evidence>
<keyword evidence="9 18" id="KW-0349">Heme</keyword>
<keyword evidence="14 18" id="KW-0408">Iron</keyword>
<dbReference type="PANTHER" id="PTHR38689:SF1">
    <property type="entry name" value="SUCCINATE DEHYDROGENASE HYDROPHOBIC MEMBRANE ANCHOR SUBUNIT"/>
    <property type="match status" value="1"/>
</dbReference>
<keyword evidence="6 16" id="KW-1003">Cell membrane</keyword>
<evidence type="ECO:0000313" key="21">
    <source>
        <dbReference type="Proteomes" id="UP000295793"/>
    </source>
</evidence>
<evidence type="ECO:0000256" key="17">
    <source>
        <dbReference type="PIRSR" id="PIRSR000169-1"/>
    </source>
</evidence>
<dbReference type="AlphaFoldDB" id="A0A4R3IAD1"/>
<dbReference type="SUPFAM" id="SSF81343">
    <property type="entry name" value="Fumarate reductase respiratory complex transmembrane subunits"/>
    <property type="match status" value="1"/>
</dbReference>
<evidence type="ECO:0000256" key="15">
    <source>
        <dbReference type="ARBA" id="ARBA00023136"/>
    </source>
</evidence>
<dbReference type="EMBL" id="SLZR01000003">
    <property type="protein sequence ID" value="TCS42457.1"/>
    <property type="molecule type" value="Genomic_DNA"/>
</dbReference>
<evidence type="ECO:0000256" key="7">
    <source>
        <dbReference type="ARBA" id="ARBA00022519"/>
    </source>
</evidence>
<dbReference type="GO" id="GO:0005886">
    <property type="term" value="C:plasma membrane"/>
    <property type="evidence" value="ECO:0007669"/>
    <property type="project" value="UniProtKB-SubCell"/>
</dbReference>
<dbReference type="GO" id="GO:0009055">
    <property type="term" value="F:electron transfer activity"/>
    <property type="evidence" value="ECO:0007669"/>
    <property type="project" value="TreeGrafter"/>
</dbReference>
<evidence type="ECO:0000313" key="20">
    <source>
        <dbReference type="EMBL" id="TCS42457.1"/>
    </source>
</evidence>
<keyword evidence="21" id="KW-1185">Reference proteome</keyword>
<dbReference type="InterPro" id="IPR034804">
    <property type="entry name" value="SQR/QFR_C/D"/>
</dbReference>
<organism evidence="20 21">
    <name type="scientific">Reinekea marinisedimentorum</name>
    <dbReference type="NCBI Taxonomy" id="230495"/>
    <lineage>
        <taxon>Bacteria</taxon>
        <taxon>Pseudomonadati</taxon>
        <taxon>Pseudomonadota</taxon>
        <taxon>Gammaproteobacteria</taxon>
        <taxon>Oceanospirillales</taxon>
        <taxon>Saccharospirillaceae</taxon>
        <taxon>Reinekea</taxon>
    </lineage>
</organism>